<dbReference type="PANTHER" id="PTHR12147:SF26">
    <property type="entry name" value="PEPTIDASE M28 DOMAIN-CONTAINING PROTEIN"/>
    <property type="match status" value="1"/>
</dbReference>
<dbReference type="InterPro" id="IPR003137">
    <property type="entry name" value="PA_domain"/>
</dbReference>
<dbReference type="SUPFAM" id="SSF52025">
    <property type="entry name" value="PA domain"/>
    <property type="match status" value="1"/>
</dbReference>
<evidence type="ECO:0000256" key="2">
    <source>
        <dbReference type="ARBA" id="ARBA00005634"/>
    </source>
</evidence>
<keyword evidence="4 7" id="KW-0479">Metal-binding</keyword>
<dbReference type="EC" id="3.4.-.-" evidence="7"/>
<protein>
    <recommendedName>
        <fullName evidence="7">Peptide hydrolase</fullName>
        <ecNumber evidence="7">3.4.-.-</ecNumber>
    </recommendedName>
</protein>
<evidence type="ECO:0000259" key="8">
    <source>
        <dbReference type="Pfam" id="PF02225"/>
    </source>
</evidence>
<dbReference type="InterPro" id="IPR046450">
    <property type="entry name" value="PA_dom_sf"/>
</dbReference>
<keyword evidence="5 7" id="KW-0378">Hydrolase</keyword>
<feature type="signal peptide" evidence="7">
    <location>
        <begin position="1"/>
        <end position="19"/>
    </location>
</feature>
<keyword evidence="11" id="KW-1185">Reference proteome</keyword>
<feature type="domain" description="Peptidase M28" evidence="9">
    <location>
        <begin position="274"/>
        <end position="463"/>
    </location>
</feature>
<evidence type="ECO:0000256" key="4">
    <source>
        <dbReference type="ARBA" id="ARBA00022723"/>
    </source>
</evidence>
<dbReference type="Proteomes" id="UP000028524">
    <property type="component" value="Unassembled WGS sequence"/>
</dbReference>
<reference evidence="10 11" key="1">
    <citation type="journal article" date="2014" name="BMC Genomics">
        <title>Comparative genome sequencing reveals chemotype-specific gene clusters in the toxigenic black mold Stachybotrys.</title>
        <authorList>
            <person name="Semeiks J."/>
            <person name="Borek D."/>
            <person name="Otwinowski Z."/>
            <person name="Grishin N.V."/>
        </authorList>
    </citation>
    <scope>NUCLEOTIDE SEQUENCE [LARGE SCALE GENOMIC DNA]</scope>
    <source>
        <strain evidence="10 11">IBT 40285</strain>
    </source>
</reference>
<dbReference type="Gene3D" id="3.40.630.10">
    <property type="entry name" value="Zn peptidases"/>
    <property type="match status" value="1"/>
</dbReference>
<evidence type="ECO:0000256" key="5">
    <source>
        <dbReference type="ARBA" id="ARBA00022801"/>
    </source>
</evidence>
<dbReference type="InParanoid" id="A0A084QF46"/>
<gene>
    <name evidence="10" type="ORF">S40285_05822</name>
</gene>
<organism evidence="10 11">
    <name type="scientific">Stachybotrys chlorohalonatus (strain IBT 40285)</name>
    <dbReference type="NCBI Taxonomy" id="1283841"/>
    <lineage>
        <taxon>Eukaryota</taxon>
        <taxon>Fungi</taxon>
        <taxon>Dikarya</taxon>
        <taxon>Ascomycota</taxon>
        <taxon>Pezizomycotina</taxon>
        <taxon>Sordariomycetes</taxon>
        <taxon>Hypocreomycetidae</taxon>
        <taxon>Hypocreales</taxon>
        <taxon>Stachybotryaceae</taxon>
        <taxon>Stachybotrys</taxon>
    </lineage>
</organism>
<dbReference type="HOGENOM" id="CLU_024336_1_1_1"/>
<keyword evidence="6 7" id="KW-0862">Zinc</keyword>
<dbReference type="Gene3D" id="3.50.30.30">
    <property type="match status" value="1"/>
</dbReference>
<evidence type="ECO:0000256" key="3">
    <source>
        <dbReference type="ARBA" id="ARBA00022670"/>
    </source>
</evidence>
<evidence type="ECO:0000313" key="11">
    <source>
        <dbReference type="Proteomes" id="UP000028524"/>
    </source>
</evidence>
<dbReference type="GO" id="GO:0008235">
    <property type="term" value="F:metalloexopeptidase activity"/>
    <property type="evidence" value="ECO:0007669"/>
    <property type="project" value="InterPro"/>
</dbReference>
<name>A0A084QF46_STAC4</name>
<evidence type="ECO:0000313" key="10">
    <source>
        <dbReference type="EMBL" id="KFA62581.1"/>
    </source>
</evidence>
<dbReference type="InterPro" id="IPR045175">
    <property type="entry name" value="M28_fam"/>
</dbReference>
<dbReference type="GO" id="GO:0046872">
    <property type="term" value="F:metal ion binding"/>
    <property type="evidence" value="ECO:0007669"/>
    <property type="project" value="UniProtKB-KW"/>
</dbReference>
<comment type="cofactor">
    <cofactor evidence="1">
        <name>Zn(2+)</name>
        <dbReference type="ChEBI" id="CHEBI:29105"/>
    </cofactor>
</comment>
<evidence type="ECO:0000256" key="6">
    <source>
        <dbReference type="ARBA" id="ARBA00022833"/>
    </source>
</evidence>
<sequence length="520" mass="56228">MKHANVLVQAVIAVQGVAAQRQCWSQLTPERLEAAITPEGLERHLRAFDRIGQEHNNNRAFGTSGYQASSDYLIEEISSSTTPDRDFRVWKQYFNHTYAETRDIALTGPDGEDVEVYTLTYNHPTEGADGVTAEIVDIPIDDSRGKSMPRTNSYVTCDFAIHVLTWTGSGCYADQWEGIDVTGKLALVKRGVCAISDKLRLGRENGAAGVLLVHNTDAVPNIGSLGAANIGLLAPVGMIPLAVGEAWFDRLAAGEELTATLLVDAIFEERETWNVFAETVEGDADNVIVLGAHLDSVAIGPGLNDDASGVVAQIEILRALRQFRGFPNKILLAWWGAEEVGLVGSLHYTEGLTSDEADRIRFYFNYDMIGSPEPVYGIYVGENPADRVGAQLLLDYLVAHDKPAYFGGFGTGSDYLGFLNLGIPSSGIHTGGGGTVDPCYHLPCDVFANVNLDPLTNNTKAAAVAAAVLALSVEDLPSRNDVSFNPLSKNRVRSQFDQWRMLALEAEGGHRCALGDSHFA</sequence>
<keyword evidence="7" id="KW-0732">Signal</keyword>
<dbReference type="STRING" id="1283841.A0A084QF46"/>
<evidence type="ECO:0000259" key="9">
    <source>
        <dbReference type="Pfam" id="PF04389"/>
    </source>
</evidence>
<dbReference type="OrthoDB" id="10013407at2759"/>
<accession>A0A084QF46</accession>
<dbReference type="GO" id="GO:0006508">
    <property type="term" value="P:proteolysis"/>
    <property type="evidence" value="ECO:0007669"/>
    <property type="project" value="UniProtKB-KW"/>
</dbReference>
<dbReference type="CDD" id="cd04816">
    <property type="entry name" value="PA_SaNapH_like"/>
    <property type="match status" value="1"/>
</dbReference>
<feature type="domain" description="PA" evidence="8">
    <location>
        <begin position="167"/>
        <end position="247"/>
    </location>
</feature>
<keyword evidence="3 7" id="KW-0645">Protease</keyword>
<comment type="similarity">
    <text evidence="2">Belongs to the peptidase M28 family. M28B subfamily.</text>
</comment>
<dbReference type="AlphaFoldDB" id="A0A084QF46"/>
<evidence type="ECO:0000256" key="1">
    <source>
        <dbReference type="ARBA" id="ARBA00001947"/>
    </source>
</evidence>
<dbReference type="Pfam" id="PF02225">
    <property type="entry name" value="PA"/>
    <property type="match status" value="1"/>
</dbReference>
<dbReference type="InterPro" id="IPR007484">
    <property type="entry name" value="Peptidase_M28"/>
</dbReference>
<dbReference type="EMBL" id="KL660787">
    <property type="protein sequence ID" value="KFA62581.1"/>
    <property type="molecule type" value="Genomic_DNA"/>
</dbReference>
<dbReference type="SUPFAM" id="SSF53187">
    <property type="entry name" value="Zn-dependent exopeptidases"/>
    <property type="match status" value="1"/>
</dbReference>
<feature type="chain" id="PRO_5005105913" description="Peptide hydrolase" evidence="7">
    <location>
        <begin position="20"/>
        <end position="520"/>
    </location>
</feature>
<evidence type="ECO:0000256" key="7">
    <source>
        <dbReference type="RuleBase" id="RU361240"/>
    </source>
</evidence>
<proteinExistence type="inferred from homology"/>
<dbReference type="Pfam" id="PF04389">
    <property type="entry name" value="Peptidase_M28"/>
    <property type="match status" value="1"/>
</dbReference>
<dbReference type="PANTHER" id="PTHR12147">
    <property type="entry name" value="METALLOPEPTIDASE M28 FAMILY MEMBER"/>
    <property type="match status" value="1"/>
</dbReference>